<dbReference type="Pfam" id="PF01970">
    <property type="entry name" value="TctA"/>
    <property type="match status" value="1"/>
</dbReference>
<feature type="transmembrane region" description="Helical" evidence="1">
    <location>
        <begin position="21"/>
        <end position="41"/>
    </location>
</feature>
<dbReference type="EMBL" id="DF968181">
    <property type="protein sequence ID" value="GAP41089.1"/>
    <property type="molecule type" value="Genomic_DNA"/>
</dbReference>
<organism evidence="3">
    <name type="scientific">Flexilinea flocculi</name>
    <dbReference type="NCBI Taxonomy" id="1678840"/>
    <lineage>
        <taxon>Bacteria</taxon>
        <taxon>Bacillati</taxon>
        <taxon>Chloroflexota</taxon>
        <taxon>Anaerolineae</taxon>
        <taxon>Anaerolineales</taxon>
        <taxon>Anaerolineaceae</taxon>
        <taxon>Flexilinea</taxon>
    </lineage>
</organism>
<feature type="transmembrane region" description="Helical" evidence="1">
    <location>
        <begin position="171"/>
        <end position="195"/>
    </location>
</feature>
<proteinExistence type="predicted"/>
<dbReference type="InterPro" id="IPR002823">
    <property type="entry name" value="DUF112_TM"/>
</dbReference>
<keyword evidence="1" id="KW-0472">Membrane</keyword>
<feature type="transmembrane region" description="Helical" evidence="1">
    <location>
        <begin position="390"/>
        <end position="407"/>
    </location>
</feature>
<protein>
    <submittedName>
        <fullName evidence="3">TctA family transporter</fullName>
    </submittedName>
</protein>
<dbReference type="RefSeq" id="WP_062281598.1">
    <property type="nucleotide sequence ID" value="NZ_DF968181.1"/>
</dbReference>
<dbReference type="STRING" id="1678840.ATC1_131071"/>
<keyword evidence="4" id="KW-1185">Reference proteome</keyword>
<dbReference type="AlphaFoldDB" id="A0A0S7BU78"/>
<dbReference type="PATRIC" id="fig|1678840.3.peg.2484"/>
<gene>
    <name evidence="3" type="ORF">ATC1_131071</name>
</gene>
<evidence type="ECO:0000259" key="2">
    <source>
        <dbReference type="Pfam" id="PF01970"/>
    </source>
</evidence>
<evidence type="ECO:0000256" key="1">
    <source>
        <dbReference type="SAM" id="Phobius"/>
    </source>
</evidence>
<feature type="transmembrane region" description="Helical" evidence="1">
    <location>
        <begin position="353"/>
        <end position="378"/>
    </location>
</feature>
<feature type="transmembrane region" description="Helical" evidence="1">
    <location>
        <begin position="413"/>
        <end position="442"/>
    </location>
</feature>
<sequence>MIESLGSLMQGLAVAISPMNILYCFIGCAVGMLVGVLPGIGPTEATALLIPLTYGMSPVSAIIMLCGIYYGGMYGGTITSVLINTPGEAASVVTCLDGYPLAKQGRAGVALKVAAYGSFVGGILSIFGLVLLAPPLADWALKFGPSEMFALLVFGMCMVVGLMGKSMIRGLVSIFIGLLLALVGMDTVSGAVRFTLGSNQLVGGLSIVTICMGLFGLSEILVGMENLSQTNKVSSVASSKLRKEEWGPTVGSIIRGSFLGFFMGLIPGTSSAIPALISYSMEKRLSKHPEKFGTGIPEGVAGPETANNSYVGGAMIPLFTLGIPCSPTIAILMGAFMLHGLTPGPTLFIENPIVVWGTIASMFVGNIILLIMNVPLANVWAKVAQIPNKMLYPVVLIVAILGAYTVSNSMFEVGIMLVCGVIGYLLKKLDIPMAPIALVFVLSEMMERSILQSIKINKGLSGLYNSPICMTLLIISVIILIVSLFAEYSNKKSRFLTSDDE</sequence>
<dbReference type="Proteomes" id="UP000053370">
    <property type="component" value="Unassembled WGS sequence"/>
</dbReference>
<dbReference type="OrthoDB" id="9781349at2"/>
<feature type="transmembrane region" description="Helical" evidence="1">
    <location>
        <begin position="47"/>
        <end position="70"/>
    </location>
</feature>
<keyword evidence="1" id="KW-1133">Transmembrane helix</keyword>
<feature type="transmembrane region" description="Helical" evidence="1">
    <location>
        <begin position="463"/>
        <end position="486"/>
    </location>
</feature>
<keyword evidence="1" id="KW-0812">Transmembrane</keyword>
<feature type="transmembrane region" description="Helical" evidence="1">
    <location>
        <begin position="113"/>
        <end position="136"/>
    </location>
</feature>
<feature type="transmembrane region" description="Helical" evidence="1">
    <location>
        <begin position="148"/>
        <end position="164"/>
    </location>
</feature>
<feature type="domain" description="DUF112" evidence="2">
    <location>
        <begin position="21"/>
        <end position="436"/>
    </location>
</feature>
<feature type="transmembrane region" description="Helical" evidence="1">
    <location>
        <begin position="318"/>
        <end position="341"/>
    </location>
</feature>
<feature type="transmembrane region" description="Helical" evidence="1">
    <location>
        <begin position="201"/>
        <end position="222"/>
    </location>
</feature>
<evidence type="ECO:0000313" key="4">
    <source>
        <dbReference type="Proteomes" id="UP000053370"/>
    </source>
</evidence>
<dbReference type="PANTHER" id="PTHR35342">
    <property type="entry name" value="TRICARBOXYLIC TRANSPORT PROTEIN"/>
    <property type="match status" value="1"/>
</dbReference>
<dbReference type="PANTHER" id="PTHR35342:SF5">
    <property type="entry name" value="TRICARBOXYLIC TRANSPORT PROTEIN"/>
    <property type="match status" value="1"/>
</dbReference>
<name>A0A0S7BU78_9CHLR</name>
<accession>A0A0S7BU78</accession>
<evidence type="ECO:0000313" key="3">
    <source>
        <dbReference type="EMBL" id="GAP41089.1"/>
    </source>
</evidence>
<reference evidence="3" key="1">
    <citation type="journal article" date="2015" name="Genome Announc.">
        <title>Draft Genome Sequence of Anaerolineae Strain TC1, a Novel Isolate from a Methanogenic Wastewater Treatment System.</title>
        <authorList>
            <person name="Matsuura N."/>
            <person name="Tourlousse D.M."/>
            <person name="Sun L."/>
            <person name="Toyonaga M."/>
            <person name="Kuroda K."/>
            <person name="Ohashi A."/>
            <person name="Cruz R."/>
            <person name="Yamaguchi T."/>
            <person name="Sekiguchi Y."/>
        </authorList>
    </citation>
    <scope>NUCLEOTIDE SEQUENCE [LARGE SCALE GENOMIC DNA]</scope>
    <source>
        <strain evidence="3">TC1</strain>
    </source>
</reference>